<sequence length="318" mass="36779">MVDYRRNIKFQYFQVTIQKENEKHLFSFDDWAVYLDKENLICKSIELKGLKARVEKYHNDESNNLWVIRFMKLRDTNIPSAVRESEEAVPVTLDDNEYLGEDVNMLYDESNGIAMIQSNRFSLSYTRIQELVNNINPFEGFDIFINPIIEKTKSKLDNKKSKKITLGFANIERPISKTKSALSDIINSYFNIQALSGQVIFSVGRKKNIVKKNVLGKLVELKENRNLDTKSVSELIDDIYDNQAIITNAKIEIRDDDGPSLEIIDLFDNVYHDYVTFILEARQTLGFEYVSNEMMYIYLGRKSTIERSLGNVSEGGLS</sequence>
<dbReference type="InterPro" id="IPR046618">
    <property type="entry name" value="DUF6731"/>
</dbReference>
<keyword evidence="2" id="KW-1185">Reference proteome</keyword>
<proteinExistence type="predicted"/>
<protein>
    <submittedName>
        <fullName evidence="1">Uncharacterized protein</fullName>
    </submittedName>
</protein>
<dbReference type="AlphaFoldDB" id="A0A1U7M4H0"/>
<evidence type="ECO:0000313" key="2">
    <source>
        <dbReference type="Proteomes" id="UP000186112"/>
    </source>
</evidence>
<dbReference type="Pfam" id="PF20505">
    <property type="entry name" value="DUF6731"/>
    <property type="match status" value="1"/>
</dbReference>
<gene>
    <name evidence="1" type="ORF">TICRE_18490</name>
</gene>
<dbReference type="OrthoDB" id="2087884at2"/>
<organism evidence="1 2">
    <name type="scientific">Tissierella creatinophila DSM 6911</name>
    <dbReference type="NCBI Taxonomy" id="1123403"/>
    <lineage>
        <taxon>Bacteria</taxon>
        <taxon>Bacillati</taxon>
        <taxon>Bacillota</taxon>
        <taxon>Tissierellia</taxon>
        <taxon>Tissierellales</taxon>
        <taxon>Tissierellaceae</taxon>
        <taxon>Tissierella</taxon>
    </lineage>
</organism>
<accession>A0A1U7M4H0</accession>
<name>A0A1U7M4H0_TISCR</name>
<dbReference type="EMBL" id="LTDM01000042">
    <property type="protein sequence ID" value="OLS02191.1"/>
    <property type="molecule type" value="Genomic_DNA"/>
</dbReference>
<comment type="caution">
    <text evidence="1">The sequence shown here is derived from an EMBL/GenBank/DDBJ whole genome shotgun (WGS) entry which is preliminary data.</text>
</comment>
<dbReference type="Proteomes" id="UP000186112">
    <property type="component" value="Unassembled WGS sequence"/>
</dbReference>
<dbReference type="RefSeq" id="WP_075727333.1">
    <property type="nucleotide sequence ID" value="NZ_LTDM01000042.1"/>
</dbReference>
<evidence type="ECO:0000313" key="1">
    <source>
        <dbReference type="EMBL" id="OLS02191.1"/>
    </source>
</evidence>
<reference evidence="1 2" key="1">
    <citation type="submission" date="2016-02" db="EMBL/GenBank/DDBJ databases">
        <title>Genome sequence of Tissierella creatinophila DSM 6911.</title>
        <authorList>
            <person name="Poehlein A."/>
            <person name="Daniel R."/>
        </authorList>
    </citation>
    <scope>NUCLEOTIDE SEQUENCE [LARGE SCALE GENOMIC DNA]</scope>
    <source>
        <strain evidence="1 2">DSM 6911</strain>
    </source>
</reference>